<evidence type="ECO:0000313" key="2">
    <source>
        <dbReference type="Proteomes" id="UP000286990"/>
    </source>
</evidence>
<reference evidence="2" key="1">
    <citation type="submission" date="2018-12" db="EMBL/GenBank/DDBJ databases">
        <title>Maribacter lutimaris sp. nov., isolated from marine sediment.</title>
        <authorList>
            <person name="Kim K.K."/>
        </authorList>
    </citation>
    <scope>NUCLEOTIDE SEQUENCE [LARGE SCALE GENOMIC DNA]</scope>
    <source>
        <strain evidence="2">PoM-212</strain>
    </source>
</reference>
<name>A0A3R8WES8_9FLAO</name>
<dbReference type="AlphaFoldDB" id="A0A3R8WES8"/>
<protein>
    <submittedName>
        <fullName evidence="1">Uncharacterized protein</fullName>
    </submittedName>
</protein>
<keyword evidence="2" id="KW-1185">Reference proteome</keyword>
<evidence type="ECO:0000313" key="1">
    <source>
        <dbReference type="EMBL" id="RRQ48649.1"/>
    </source>
</evidence>
<sequence>MLEGCHQNDNSPVARTFDFLEVTAGAIIVEVNPILSRGPMIFGKNKTIYNLYLGKGPHLNVPFSSGIAATSFQINSHLYLNTDNYWKVIAKDENGNEAYPN</sequence>
<accession>A0A3R8WES8</accession>
<organism evidence="1 2">
    <name type="scientific">Maribacter algicola</name>
    <dbReference type="NCBI Taxonomy" id="2498892"/>
    <lineage>
        <taxon>Bacteria</taxon>
        <taxon>Pseudomonadati</taxon>
        <taxon>Bacteroidota</taxon>
        <taxon>Flavobacteriia</taxon>
        <taxon>Flavobacteriales</taxon>
        <taxon>Flavobacteriaceae</taxon>
        <taxon>Maribacter</taxon>
    </lineage>
</organism>
<gene>
    <name evidence="1" type="ORF">DZC72_13260</name>
</gene>
<dbReference type="Proteomes" id="UP000286990">
    <property type="component" value="Unassembled WGS sequence"/>
</dbReference>
<dbReference type="EMBL" id="QUSX01000002">
    <property type="protein sequence ID" value="RRQ48649.1"/>
    <property type="molecule type" value="Genomic_DNA"/>
</dbReference>
<comment type="caution">
    <text evidence="1">The sequence shown here is derived from an EMBL/GenBank/DDBJ whole genome shotgun (WGS) entry which is preliminary data.</text>
</comment>
<proteinExistence type="predicted"/>